<reference evidence="1 2" key="1">
    <citation type="submission" date="2022-10" db="EMBL/GenBank/DDBJ databases">
        <title>Luteolibacter arcticus strain CCTCC AB 2014275, whole genome shotgun sequencing project.</title>
        <authorList>
            <person name="Zhao G."/>
            <person name="Shen L."/>
        </authorList>
    </citation>
    <scope>NUCLEOTIDE SEQUENCE [LARGE SCALE GENOMIC DNA]</scope>
    <source>
        <strain evidence="1 2">CCTCC AB 2014275</strain>
    </source>
</reference>
<evidence type="ECO:0000313" key="2">
    <source>
        <dbReference type="Proteomes" id="UP001320876"/>
    </source>
</evidence>
<organism evidence="1 2">
    <name type="scientific">Luteolibacter arcticus</name>
    <dbReference type="NCBI Taxonomy" id="1581411"/>
    <lineage>
        <taxon>Bacteria</taxon>
        <taxon>Pseudomonadati</taxon>
        <taxon>Verrucomicrobiota</taxon>
        <taxon>Verrucomicrobiia</taxon>
        <taxon>Verrucomicrobiales</taxon>
        <taxon>Verrucomicrobiaceae</taxon>
        <taxon>Luteolibacter</taxon>
    </lineage>
</organism>
<dbReference type="Proteomes" id="UP001320876">
    <property type="component" value="Unassembled WGS sequence"/>
</dbReference>
<accession>A0ABT3GT53</accession>
<sequence length="104" mass="11925">MKQLDDAAFRATFGEPMVPVTDDEEPPFDFWDYFEEIPEDDFEGYDCSAGAVDQAWRTPDGRFEHVLVNSEEEADVFMVVVLDRDAGVVHGHRLLHLKDEYGMP</sequence>
<protein>
    <submittedName>
        <fullName evidence="1">Uncharacterized protein</fullName>
    </submittedName>
</protein>
<dbReference type="EMBL" id="JAPDDT010000035">
    <property type="protein sequence ID" value="MCW1926660.1"/>
    <property type="molecule type" value="Genomic_DNA"/>
</dbReference>
<dbReference type="RefSeq" id="WP_264490768.1">
    <property type="nucleotide sequence ID" value="NZ_JAPDDT010000035.1"/>
</dbReference>
<gene>
    <name evidence="1" type="ORF">OKA05_29170</name>
</gene>
<keyword evidence="2" id="KW-1185">Reference proteome</keyword>
<comment type="caution">
    <text evidence="1">The sequence shown here is derived from an EMBL/GenBank/DDBJ whole genome shotgun (WGS) entry which is preliminary data.</text>
</comment>
<evidence type="ECO:0000313" key="1">
    <source>
        <dbReference type="EMBL" id="MCW1926660.1"/>
    </source>
</evidence>
<name>A0ABT3GT53_9BACT</name>
<proteinExistence type="predicted"/>